<reference evidence="8 9" key="1">
    <citation type="journal article" date="2024" name="Plant J.">
        <title>Genome sequences and population genomics reveal climatic adaptation and genomic divergence between two closely related sweetgum species.</title>
        <authorList>
            <person name="Xu W.Q."/>
            <person name="Ren C.Q."/>
            <person name="Zhang X.Y."/>
            <person name="Comes H.P."/>
            <person name="Liu X.H."/>
            <person name="Li Y.G."/>
            <person name="Kettle C.J."/>
            <person name="Jalonen R."/>
            <person name="Gaisberger H."/>
            <person name="Ma Y.Z."/>
            <person name="Qiu Y.X."/>
        </authorList>
    </citation>
    <scope>NUCLEOTIDE SEQUENCE [LARGE SCALE GENOMIC DNA]</scope>
    <source>
        <strain evidence="8">Hangzhou</strain>
    </source>
</reference>
<feature type="transmembrane region" description="Helical" evidence="6">
    <location>
        <begin position="79"/>
        <end position="102"/>
    </location>
</feature>
<name>A0AAP0RM47_LIQFO</name>
<dbReference type="InterPro" id="IPR037185">
    <property type="entry name" value="EmrE-like"/>
</dbReference>
<dbReference type="InterPro" id="IPR000620">
    <property type="entry name" value="EamA_dom"/>
</dbReference>
<comment type="caution">
    <text evidence="8">The sequence shown here is derived from an EMBL/GenBank/DDBJ whole genome shotgun (WGS) entry which is preliminary data.</text>
</comment>
<feature type="domain" description="EamA" evidence="7">
    <location>
        <begin position="18"/>
        <end position="158"/>
    </location>
</feature>
<comment type="subcellular location">
    <subcellularLocation>
        <location evidence="1 6">Membrane</location>
        <topology evidence="1 6">Multi-pass membrane protein</topology>
    </subcellularLocation>
</comment>
<proteinExistence type="inferred from homology"/>
<evidence type="ECO:0000259" key="7">
    <source>
        <dbReference type="Pfam" id="PF00892"/>
    </source>
</evidence>
<evidence type="ECO:0000313" key="9">
    <source>
        <dbReference type="Proteomes" id="UP001415857"/>
    </source>
</evidence>
<keyword evidence="9" id="KW-1185">Reference proteome</keyword>
<evidence type="ECO:0000256" key="2">
    <source>
        <dbReference type="ARBA" id="ARBA00007635"/>
    </source>
</evidence>
<dbReference type="AlphaFoldDB" id="A0AAP0RM47"/>
<organism evidence="8 9">
    <name type="scientific">Liquidambar formosana</name>
    <name type="common">Formosan gum</name>
    <dbReference type="NCBI Taxonomy" id="63359"/>
    <lineage>
        <taxon>Eukaryota</taxon>
        <taxon>Viridiplantae</taxon>
        <taxon>Streptophyta</taxon>
        <taxon>Embryophyta</taxon>
        <taxon>Tracheophyta</taxon>
        <taxon>Spermatophyta</taxon>
        <taxon>Magnoliopsida</taxon>
        <taxon>eudicotyledons</taxon>
        <taxon>Gunneridae</taxon>
        <taxon>Pentapetalae</taxon>
        <taxon>Saxifragales</taxon>
        <taxon>Altingiaceae</taxon>
        <taxon>Liquidambar</taxon>
    </lineage>
</organism>
<dbReference type="EMBL" id="JBBPBK010000007">
    <property type="protein sequence ID" value="KAK9280836.1"/>
    <property type="molecule type" value="Genomic_DNA"/>
</dbReference>
<evidence type="ECO:0000256" key="1">
    <source>
        <dbReference type="ARBA" id="ARBA00004141"/>
    </source>
</evidence>
<evidence type="ECO:0000313" key="8">
    <source>
        <dbReference type="EMBL" id="KAK9280836.1"/>
    </source>
</evidence>
<dbReference type="InterPro" id="IPR030184">
    <property type="entry name" value="WAT1-related"/>
</dbReference>
<feature type="transmembrane region" description="Helical" evidence="6">
    <location>
        <begin position="19"/>
        <end position="37"/>
    </location>
</feature>
<dbReference type="Pfam" id="PF00892">
    <property type="entry name" value="EamA"/>
    <property type="match status" value="1"/>
</dbReference>
<dbReference type="SUPFAM" id="SSF103481">
    <property type="entry name" value="Multidrug resistance efflux transporter EmrE"/>
    <property type="match status" value="1"/>
</dbReference>
<keyword evidence="5 6" id="KW-0472">Membrane</keyword>
<accession>A0AAP0RM47</accession>
<sequence>MALNVCAFGAISRRFKPHLLMLLVQMGYTLLFFVTEASFNNGMNPHVYVTYRVTIGGLVVLPFAYFLERKQRPKLTLALLLEIIVLSLLGTSLPLNMYFAGLRYTSPTFIASVINTVASLTFVSAVILRLEVVDVQTPRGIAKILGTILSLAGVMIMTLYKGPVIKSMWASLIHISRSTVQENWLKGSILTIASAISWSISYLMQVCLFMCYINMKLHDSSMLKLAKLYGGSQKLLIN</sequence>
<feature type="transmembrane region" description="Helical" evidence="6">
    <location>
        <begin position="108"/>
        <end position="128"/>
    </location>
</feature>
<gene>
    <name evidence="8" type="ORF">L1049_003726</name>
</gene>
<dbReference type="GO" id="GO:0016020">
    <property type="term" value="C:membrane"/>
    <property type="evidence" value="ECO:0007669"/>
    <property type="project" value="UniProtKB-SubCell"/>
</dbReference>
<evidence type="ECO:0000256" key="4">
    <source>
        <dbReference type="ARBA" id="ARBA00022989"/>
    </source>
</evidence>
<evidence type="ECO:0000256" key="6">
    <source>
        <dbReference type="RuleBase" id="RU363077"/>
    </source>
</evidence>
<keyword evidence="4 6" id="KW-1133">Transmembrane helix</keyword>
<evidence type="ECO:0000256" key="3">
    <source>
        <dbReference type="ARBA" id="ARBA00022692"/>
    </source>
</evidence>
<protein>
    <recommendedName>
        <fullName evidence="6">WAT1-related protein</fullName>
    </recommendedName>
</protein>
<feature type="transmembrane region" description="Helical" evidence="6">
    <location>
        <begin position="140"/>
        <end position="160"/>
    </location>
</feature>
<evidence type="ECO:0000256" key="5">
    <source>
        <dbReference type="ARBA" id="ARBA00023136"/>
    </source>
</evidence>
<comment type="similarity">
    <text evidence="2 6">Belongs to the drug/metabolite transporter (DMT) superfamily. Plant drug/metabolite exporter (P-DME) (TC 2.A.7.4) family.</text>
</comment>
<feature type="transmembrane region" description="Helical" evidence="6">
    <location>
        <begin position="49"/>
        <end position="67"/>
    </location>
</feature>
<dbReference type="Proteomes" id="UP001415857">
    <property type="component" value="Unassembled WGS sequence"/>
</dbReference>
<dbReference type="GO" id="GO:0022857">
    <property type="term" value="F:transmembrane transporter activity"/>
    <property type="evidence" value="ECO:0007669"/>
    <property type="project" value="InterPro"/>
</dbReference>
<dbReference type="PANTHER" id="PTHR31218">
    <property type="entry name" value="WAT1-RELATED PROTEIN"/>
    <property type="match status" value="1"/>
</dbReference>
<feature type="transmembrane region" description="Helical" evidence="6">
    <location>
        <begin position="189"/>
        <end position="213"/>
    </location>
</feature>
<keyword evidence="3 6" id="KW-0812">Transmembrane</keyword>